<dbReference type="InterPro" id="IPR051459">
    <property type="entry name" value="Cytochrome_c-type_DH"/>
</dbReference>
<keyword evidence="5" id="KW-0732">Signal</keyword>
<comment type="caution">
    <text evidence="7">The sequence shown here is derived from an EMBL/GenBank/DDBJ whole genome shotgun (WGS) entry which is preliminary data.</text>
</comment>
<keyword evidence="3 4" id="KW-0408">Iron</keyword>
<dbReference type="GO" id="GO:0020037">
    <property type="term" value="F:heme binding"/>
    <property type="evidence" value="ECO:0007669"/>
    <property type="project" value="InterPro"/>
</dbReference>
<dbReference type="RefSeq" id="WP_238468810.1">
    <property type="nucleotide sequence ID" value="NZ_JAKLJA010000075.1"/>
</dbReference>
<dbReference type="Proteomes" id="UP001139308">
    <property type="component" value="Unassembled WGS sequence"/>
</dbReference>
<organism evidence="7 8">
    <name type="scientific">Paraburkholderia tagetis</name>
    <dbReference type="NCBI Taxonomy" id="2913261"/>
    <lineage>
        <taxon>Bacteria</taxon>
        <taxon>Pseudomonadati</taxon>
        <taxon>Pseudomonadota</taxon>
        <taxon>Betaproteobacteria</taxon>
        <taxon>Burkholderiales</taxon>
        <taxon>Burkholderiaceae</taxon>
        <taxon>Paraburkholderia</taxon>
    </lineage>
</organism>
<dbReference type="AlphaFoldDB" id="A0A9X1UNR2"/>
<dbReference type="GO" id="GO:0046872">
    <property type="term" value="F:metal ion binding"/>
    <property type="evidence" value="ECO:0007669"/>
    <property type="project" value="UniProtKB-KW"/>
</dbReference>
<dbReference type="PANTHER" id="PTHR35008:SF8">
    <property type="entry name" value="ALCOHOL DEHYDROGENASE CYTOCHROME C SUBUNIT"/>
    <property type="match status" value="1"/>
</dbReference>
<dbReference type="SUPFAM" id="SSF46626">
    <property type="entry name" value="Cytochrome c"/>
    <property type="match status" value="1"/>
</dbReference>
<keyword evidence="1 4" id="KW-0349">Heme</keyword>
<evidence type="ECO:0000256" key="1">
    <source>
        <dbReference type="ARBA" id="ARBA00022617"/>
    </source>
</evidence>
<feature type="domain" description="Cytochrome c" evidence="6">
    <location>
        <begin position="322"/>
        <end position="401"/>
    </location>
</feature>
<dbReference type="Gene3D" id="3.40.190.10">
    <property type="entry name" value="Periplasmic binding protein-like II"/>
    <property type="match status" value="2"/>
</dbReference>
<dbReference type="InterPro" id="IPR036909">
    <property type="entry name" value="Cyt_c-like_dom_sf"/>
</dbReference>
<keyword evidence="2 4" id="KW-0479">Metal-binding</keyword>
<evidence type="ECO:0000256" key="3">
    <source>
        <dbReference type="ARBA" id="ARBA00023004"/>
    </source>
</evidence>
<reference evidence="7" key="1">
    <citation type="submission" date="2022-01" db="EMBL/GenBank/DDBJ databases">
        <title>Genome sequence and assembly of Parabukholderia sp. RG36.</title>
        <authorList>
            <person name="Chhetri G."/>
        </authorList>
    </citation>
    <scope>NUCLEOTIDE SEQUENCE</scope>
    <source>
        <strain evidence="7">RG36</strain>
    </source>
</reference>
<dbReference type="SUPFAM" id="SSF53850">
    <property type="entry name" value="Periplasmic binding protein-like II"/>
    <property type="match status" value="1"/>
</dbReference>
<dbReference type="PANTHER" id="PTHR35008">
    <property type="entry name" value="BLL4482 PROTEIN-RELATED"/>
    <property type="match status" value="1"/>
</dbReference>
<dbReference type="InterPro" id="IPR009056">
    <property type="entry name" value="Cyt_c-like_dom"/>
</dbReference>
<dbReference type="PROSITE" id="PS51007">
    <property type="entry name" value="CYTC"/>
    <property type="match status" value="1"/>
</dbReference>
<evidence type="ECO:0000256" key="2">
    <source>
        <dbReference type="ARBA" id="ARBA00022723"/>
    </source>
</evidence>
<sequence>MNIRLTHVALAAMLAAGAVQSPAQAASSVRVCTLPGSPSAELDTSVARAVLGTAGIAATFAKHGIDDDGGDDGISAHELAQSLQRDCDVIAGFPRSSVADGTGSHLLFSQGYLHSGYVSVTLCDAHAAHTSVAPAGGKITIAATWSSPSQLIAVQQKNARFDLENTSELTVDALAKGRAQRAIVWYPAVVAYRQAHPQQRFDVALAESPYADWNLVFASGPGTQSLQKRIDAAIARMRSDGRLAALTHSWTLPANNTTGATTAAAASTTRVSVARTSARYLDGATQTLPRADVWQVRGVPAGGAFIKVAATTGGGTPSFDHDQVTHGEHLYADSCAKCHGAKLEGITAPALSGPAFAPASNSHLTIGGIYQYMSTNMPADHPGKMTDEEYADLMAFLLYTNGYEAGSAKLTAQAAQISTTPLNAGPRH</sequence>
<proteinExistence type="predicted"/>
<dbReference type="EMBL" id="JAKLJA010000075">
    <property type="protein sequence ID" value="MCG5078835.1"/>
    <property type="molecule type" value="Genomic_DNA"/>
</dbReference>
<keyword evidence="8" id="KW-1185">Reference proteome</keyword>
<evidence type="ECO:0000256" key="4">
    <source>
        <dbReference type="PROSITE-ProRule" id="PRU00433"/>
    </source>
</evidence>
<dbReference type="GO" id="GO:0009055">
    <property type="term" value="F:electron transfer activity"/>
    <property type="evidence" value="ECO:0007669"/>
    <property type="project" value="InterPro"/>
</dbReference>
<name>A0A9X1UNR2_9BURK</name>
<evidence type="ECO:0000313" key="8">
    <source>
        <dbReference type="Proteomes" id="UP001139308"/>
    </source>
</evidence>
<feature type="chain" id="PRO_5040843046" evidence="5">
    <location>
        <begin position="26"/>
        <end position="428"/>
    </location>
</feature>
<gene>
    <name evidence="7" type="ORF">L5014_36885</name>
</gene>
<protein>
    <submittedName>
        <fullName evidence="7">Transporter substrate-binding domain-containing protein</fullName>
    </submittedName>
</protein>
<feature type="signal peptide" evidence="5">
    <location>
        <begin position="1"/>
        <end position="25"/>
    </location>
</feature>
<evidence type="ECO:0000256" key="5">
    <source>
        <dbReference type="SAM" id="SignalP"/>
    </source>
</evidence>
<evidence type="ECO:0000313" key="7">
    <source>
        <dbReference type="EMBL" id="MCG5078835.1"/>
    </source>
</evidence>
<evidence type="ECO:0000259" key="6">
    <source>
        <dbReference type="PROSITE" id="PS51007"/>
    </source>
</evidence>
<accession>A0A9X1UNR2</accession>
<dbReference type="Gene3D" id="1.10.760.10">
    <property type="entry name" value="Cytochrome c-like domain"/>
    <property type="match status" value="1"/>
</dbReference>
<dbReference type="Pfam" id="PF13442">
    <property type="entry name" value="Cytochrome_CBB3"/>
    <property type="match status" value="1"/>
</dbReference>